<evidence type="ECO:0000313" key="4">
    <source>
        <dbReference type="Proteomes" id="UP000198702"/>
    </source>
</evidence>
<accession>A0A7Z7GD89</accession>
<evidence type="ECO:0008006" key="5">
    <source>
        <dbReference type="Google" id="ProtNLM"/>
    </source>
</evidence>
<feature type="region of interest" description="Disordered" evidence="1">
    <location>
        <begin position="86"/>
        <end position="107"/>
    </location>
</feature>
<name>A0A7Z7GD89_9MICO</name>
<organism evidence="3 4">
    <name type="scientific">Microbacterium saccharophilum</name>
    <dbReference type="NCBI Taxonomy" id="1213358"/>
    <lineage>
        <taxon>Bacteria</taxon>
        <taxon>Bacillati</taxon>
        <taxon>Actinomycetota</taxon>
        <taxon>Actinomycetes</taxon>
        <taxon>Micrococcales</taxon>
        <taxon>Microbacteriaceae</taxon>
        <taxon>Microbacterium</taxon>
    </lineage>
</organism>
<proteinExistence type="predicted"/>
<keyword evidence="2" id="KW-1133">Transmembrane helix</keyword>
<dbReference type="RefSeq" id="WP_028496270.1">
    <property type="nucleotide sequence ID" value="NZ_FOQZ01000002.1"/>
</dbReference>
<dbReference type="AlphaFoldDB" id="A0A7Z7GD89"/>
<sequence length="107" mass="11532">MTDPHPTRRDLLKPVQLIGFAFIAAAFAGVITLVTMGFFQTLTGDQRTHVIVVALIVAGIAFIVTLVGIALLILAVDPVEMSKPVDRPVLMREDDRPADPDKGTPRA</sequence>
<gene>
    <name evidence="3" type="ORF">SAMN04487751_1985</name>
</gene>
<dbReference type="EMBL" id="FOQZ01000002">
    <property type="protein sequence ID" value="SFI50831.1"/>
    <property type="molecule type" value="Genomic_DNA"/>
</dbReference>
<comment type="caution">
    <text evidence="3">The sequence shown here is derived from an EMBL/GenBank/DDBJ whole genome shotgun (WGS) entry which is preliminary data.</text>
</comment>
<feature type="transmembrane region" description="Helical" evidence="2">
    <location>
        <begin position="17"/>
        <end position="39"/>
    </location>
</feature>
<reference evidence="3 4" key="1">
    <citation type="submission" date="2016-10" db="EMBL/GenBank/DDBJ databases">
        <authorList>
            <person name="Varghese N."/>
            <person name="Submissions S."/>
        </authorList>
    </citation>
    <scope>NUCLEOTIDE SEQUENCE [LARGE SCALE GENOMIC DNA]</scope>
    <source>
        <strain evidence="3 4">UNC380MFSha3.1</strain>
    </source>
</reference>
<evidence type="ECO:0000256" key="1">
    <source>
        <dbReference type="SAM" id="MobiDB-lite"/>
    </source>
</evidence>
<evidence type="ECO:0000256" key="2">
    <source>
        <dbReference type="SAM" id="Phobius"/>
    </source>
</evidence>
<evidence type="ECO:0000313" key="3">
    <source>
        <dbReference type="EMBL" id="SFI50831.1"/>
    </source>
</evidence>
<dbReference type="Proteomes" id="UP000198702">
    <property type="component" value="Unassembled WGS sequence"/>
</dbReference>
<keyword evidence="2" id="KW-0472">Membrane</keyword>
<keyword evidence="2" id="KW-0812">Transmembrane</keyword>
<protein>
    <recommendedName>
        <fullName evidence="5">Amino acid transporter</fullName>
    </recommendedName>
</protein>
<feature type="transmembrane region" description="Helical" evidence="2">
    <location>
        <begin position="51"/>
        <end position="76"/>
    </location>
</feature>